<dbReference type="InterPro" id="IPR018849">
    <property type="entry name" value="Urb2/Npa2_C"/>
</dbReference>
<dbReference type="SUPFAM" id="SSF48371">
    <property type="entry name" value="ARM repeat"/>
    <property type="match status" value="2"/>
</dbReference>
<evidence type="ECO:0000259" key="1">
    <source>
        <dbReference type="Pfam" id="PF10441"/>
    </source>
</evidence>
<name>A0AAD7EXC5_9AGAR</name>
<dbReference type="Pfam" id="PF10441">
    <property type="entry name" value="Urb2"/>
    <property type="match status" value="1"/>
</dbReference>
<dbReference type="EMBL" id="JARIHO010000008">
    <property type="protein sequence ID" value="KAJ7357135.1"/>
    <property type="molecule type" value="Genomic_DNA"/>
</dbReference>
<protein>
    <submittedName>
        <fullName evidence="2">Urb2/Npa2 family-domain-containing protein</fullName>
    </submittedName>
</protein>
<comment type="caution">
    <text evidence="2">The sequence shown here is derived from an EMBL/GenBank/DDBJ whole genome shotgun (WGS) entry which is preliminary data.</text>
</comment>
<dbReference type="Proteomes" id="UP001218218">
    <property type="component" value="Unassembled WGS sequence"/>
</dbReference>
<sequence length="1380" mass="152169">MASQAVYHALKAPSDPPRIGGPSKIQIASAAWDDKSLYMPNKGEVIAEWVLAKLLKDKSNPPALNAVLDLRFWTLLSEIVADQTKAAKHWLLPQLNRVPIAPILASFLELLPGVEAELRVPLTTAVGKSLGSIWPLAVHKISAESLLECFGHFLGTVQKVSEVNDALEQIGNSILSSLRLSVGNSSNKKKLSSLFIQDHLRPWIVSSFSHTPSGLCENVYLVGTEILFNVDTLRPIYDEDHPLFAALRSLPNELVHPSLSRIFSSFVHCTRKHRNALFGQSSGHSPAALTEQVRSACFSFFDSCQALLNVTNPTILTWKARVDLLAVIGDEYLFSSSNLDGQMSLQSTVPLVLSVLGSDRTDNTEPASLAVSCLSKLLQIDHDLILKDIPRILPALLHIPDTFPSIIGFLELLLDYHVKTRTMHTHIETLFAALETHLQKTDSSDVHYRYRCAFSSALLHPKHLKRLANCTGKFLTPSQTGQTVTFILETLQASWSQISASTDAESSNLALTFCFSARLASIVLTALPLQALPGSMLEEVNHSINEIRNAFLPRALTKVLKIIRKDASDSWASQVIAAAILRLQYALDTPYTEKLWAKVVIASEQDLLLPELNLELFRMLLKWSAVDQPIRTGDSIDRLLTFLEDNSNSPGNSWSGTSCSLTFGSKGKEDSTLAILHMLIDRWLPTIDVIASSAQMQRLVKIILRANVSASVSEAAGLNATSLLLNALSSAQFWELPNLRTAILTYADDATSMLVDPLLKPTADTQATVWSTYQLLLMFPIEFLSRTLRTELIRRAVNADVLYSSFDDTQGLPSAVMAVRIFIYNVTLYIGSVDQPIPNLSRYLSHLIHRNSSSQLPQNYADVTLSLVELHFAALLKSSEEGSAEAAVEVLRSCLPSDINSTNQSRALVRIVGTLTKGFSSPSLSPEVQDEISNLERRLSAALVGHEIDALFASEGLMNLWLHALLLRRWLKINGDELPLMGRKLCYSARNGSGSSVVEVDKNLIAAFAILAEELHWTIDSDRLQQLGVILATYVSFAHLIGPNGNHPQQYCRILTNRIAAQAGLDHLFSQTCNALPVPEFCHVLDLTRECLSDAAYSTRYMPHLVRLAALLLCEHPAGTLKHTQSFLTSCLNMFTGRAEFTNGPLPLRLEVLRLLRQQCLDSPAALRTLDIGCIWSLLSKFLTKSKTHDETTSTEVYHSITTIVGALIRLRRDLVALTLPNLGMVLQQLLATIRRPRPQLGAKQTAFVTDTLPRWVNSACPIGLEEGKALARLLETLTTKTTIRTHASADAQRAESLARPFSKHAAYVIKAYIDAMNDPLCILPAELRKELRPGLFALCGMLSDHSRDAMMVSALDAGGKTVMKNLWAEYEKQKYVGKG</sequence>
<evidence type="ECO:0000313" key="3">
    <source>
        <dbReference type="Proteomes" id="UP001218218"/>
    </source>
</evidence>
<evidence type="ECO:0000313" key="2">
    <source>
        <dbReference type="EMBL" id="KAJ7357135.1"/>
    </source>
</evidence>
<organism evidence="2 3">
    <name type="scientific">Mycena albidolilacea</name>
    <dbReference type="NCBI Taxonomy" id="1033008"/>
    <lineage>
        <taxon>Eukaryota</taxon>
        <taxon>Fungi</taxon>
        <taxon>Dikarya</taxon>
        <taxon>Basidiomycota</taxon>
        <taxon>Agaricomycotina</taxon>
        <taxon>Agaricomycetes</taxon>
        <taxon>Agaricomycetidae</taxon>
        <taxon>Agaricales</taxon>
        <taxon>Marasmiineae</taxon>
        <taxon>Mycenaceae</taxon>
        <taxon>Mycena</taxon>
    </lineage>
</organism>
<proteinExistence type="predicted"/>
<dbReference type="InterPro" id="IPR016024">
    <property type="entry name" value="ARM-type_fold"/>
</dbReference>
<reference evidence="2" key="1">
    <citation type="submission" date="2023-03" db="EMBL/GenBank/DDBJ databases">
        <title>Massive genome expansion in bonnet fungi (Mycena s.s.) driven by repeated elements and novel gene families across ecological guilds.</title>
        <authorList>
            <consortium name="Lawrence Berkeley National Laboratory"/>
            <person name="Harder C.B."/>
            <person name="Miyauchi S."/>
            <person name="Viragh M."/>
            <person name="Kuo A."/>
            <person name="Thoen E."/>
            <person name="Andreopoulos B."/>
            <person name="Lu D."/>
            <person name="Skrede I."/>
            <person name="Drula E."/>
            <person name="Henrissat B."/>
            <person name="Morin E."/>
            <person name="Kohler A."/>
            <person name="Barry K."/>
            <person name="LaButti K."/>
            <person name="Morin E."/>
            <person name="Salamov A."/>
            <person name="Lipzen A."/>
            <person name="Mereny Z."/>
            <person name="Hegedus B."/>
            <person name="Baldrian P."/>
            <person name="Stursova M."/>
            <person name="Weitz H."/>
            <person name="Taylor A."/>
            <person name="Grigoriev I.V."/>
            <person name="Nagy L.G."/>
            <person name="Martin F."/>
            <person name="Kauserud H."/>
        </authorList>
    </citation>
    <scope>NUCLEOTIDE SEQUENCE</scope>
    <source>
        <strain evidence="2">CBHHK002</strain>
    </source>
</reference>
<feature type="domain" description="Nucleolar 27S pre-rRNA processing Urb2/Npa2 C-terminal" evidence="1">
    <location>
        <begin position="1151"/>
        <end position="1379"/>
    </location>
</feature>
<keyword evidence="3" id="KW-1185">Reference proteome</keyword>
<accession>A0AAD7EXC5</accession>
<gene>
    <name evidence="2" type="ORF">DFH08DRAFT_954428</name>
</gene>